<reference evidence="6" key="1">
    <citation type="submission" date="2011-05" db="EMBL/GenBank/DDBJ databases">
        <authorList>
            <person name="Richards S.R."/>
            <person name="Qu J."/>
            <person name="Jiang H."/>
            <person name="Jhangiani S.N."/>
            <person name="Agravi P."/>
            <person name="Goodspeed R."/>
            <person name="Gross S."/>
            <person name="Mandapat C."/>
            <person name="Jackson L."/>
            <person name="Mathew T."/>
            <person name="Pu L."/>
            <person name="Thornton R."/>
            <person name="Saada N."/>
            <person name="Wilczek-Boney K.B."/>
            <person name="Lee S."/>
            <person name="Kovar C."/>
            <person name="Wu Y."/>
            <person name="Scherer S.E."/>
            <person name="Worley K.C."/>
            <person name="Muzny D.M."/>
            <person name="Gibbs R."/>
        </authorList>
    </citation>
    <scope>NUCLEOTIDE SEQUENCE</scope>
    <source>
        <strain evidence="6">Brora</strain>
    </source>
</reference>
<dbReference type="HOGENOM" id="CLU_110298_0_0_1"/>
<dbReference type="InterPro" id="IPR029204">
    <property type="entry name" value="CNRIP1"/>
</dbReference>
<evidence type="ECO:0000256" key="4">
    <source>
        <dbReference type="ARBA" id="ARBA00026030"/>
    </source>
</evidence>
<dbReference type="STRING" id="126957.T1JGP9"/>
<accession>T1JGP9</accession>
<evidence type="ECO:0000313" key="5">
    <source>
        <dbReference type="EnsemblMetazoa" id="SMAR013022-PA"/>
    </source>
</evidence>
<organism evidence="5 6">
    <name type="scientific">Strigamia maritima</name>
    <name type="common">European centipede</name>
    <name type="synonym">Geophilus maritimus</name>
    <dbReference type="NCBI Taxonomy" id="126957"/>
    <lineage>
        <taxon>Eukaryota</taxon>
        <taxon>Metazoa</taxon>
        <taxon>Ecdysozoa</taxon>
        <taxon>Arthropoda</taxon>
        <taxon>Myriapoda</taxon>
        <taxon>Chilopoda</taxon>
        <taxon>Pleurostigmophora</taxon>
        <taxon>Geophilomorpha</taxon>
        <taxon>Linotaeniidae</taxon>
        <taxon>Strigamia</taxon>
    </lineage>
</organism>
<dbReference type="Proteomes" id="UP000014500">
    <property type="component" value="Unassembled WGS sequence"/>
</dbReference>
<sequence length="160" mass="18388">MEHQLHFKLTLELKREKHDGPAYFKVDGNRFKNPRTIKLHSDSAYAFCITSRPPQILESLSIHGTSLDVEEKSRDHSECVYSAVWSTAGILPTRKGEREQVPIIIKISEKGTLKACFQAKMYKAEDEQHCAWGSSLHSIEWECNANEHRNHVDVAKETFH</sequence>
<comment type="subunit">
    <text evidence="4">Interacts with the cannabinoid receptor CNR1 (via C-terminus). Does not interact with cannabinoid receptor CNR2.</text>
</comment>
<evidence type="ECO:0000256" key="1">
    <source>
        <dbReference type="ARBA" id="ARBA00003884"/>
    </source>
</evidence>
<reference evidence="5" key="2">
    <citation type="submission" date="2015-02" db="UniProtKB">
        <authorList>
            <consortium name="EnsemblMetazoa"/>
        </authorList>
    </citation>
    <scope>IDENTIFICATION</scope>
</reference>
<dbReference type="OMA" id="YCKMETS"/>
<dbReference type="GO" id="GO:0031718">
    <property type="term" value="F:type 1 cannabinoid receptor binding"/>
    <property type="evidence" value="ECO:0007669"/>
    <property type="project" value="TreeGrafter"/>
</dbReference>
<dbReference type="eggNOG" id="ENOG502QTXE">
    <property type="taxonomic scope" value="Eukaryota"/>
</dbReference>
<dbReference type="PANTHER" id="PTHR31952:SF1">
    <property type="entry name" value="CB1 CANNABINOID RECEPTOR-INTERACTING PROTEIN 1"/>
    <property type="match status" value="1"/>
</dbReference>
<dbReference type="PhylomeDB" id="T1JGP9"/>
<evidence type="ECO:0000256" key="3">
    <source>
        <dbReference type="ARBA" id="ARBA00015651"/>
    </source>
</evidence>
<comment type="similarity">
    <text evidence="2">Belongs to the CNRIP family.</text>
</comment>
<keyword evidence="6" id="KW-1185">Reference proteome</keyword>
<dbReference type="EMBL" id="JH432211">
    <property type="status" value="NOT_ANNOTATED_CDS"/>
    <property type="molecule type" value="Genomic_DNA"/>
</dbReference>
<dbReference type="AlphaFoldDB" id="T1JGP9"/>
<name>T1JGP9_STRMM</name>
<dbReference type="PANTHER" id="PTHR31952">
    <property type="entry name" value="CB1 CANNABINOID RECEPTOR-INTERACTING PROTEIN 1"/>
    <property type="match status" value="1"/>
</dbReference>
<evidence type="ECO:0000256" key="2">
    <source>
        <dbReference type="ARBA" id="ARBA00007288"/>
    </source>
</evidence>
<evidence type="ECO:0000313" key="6">
    <source>
        <dbReference type="Proteomes" id="UP000014500"/>
    </source>
</evidence>
<dbReference type="Pfam" id="PF15043">
    <property type="entry name" value="CNRIP1"/>
    <property type="match status" value="1"/>
</dbReference>
<proteinExistence type="inferred from homology"/>
<comment type="function">
    <text evidence="1">Suppresses cannabinoid receptor CNR1-mediated tonic inhibition of voltage-gated calcium channels.</text>
</comment>
<dbReference type="EnsemblMetazoa" id="SMAR013022-RA">
    <property type="protein sequence ID" value="SMAR013022-PA"/>
    <property type="gene ID" value="SMAR013022"/>
</dbReference>
<protein>
    <recommendedName>
        <fullName evidence="3">CB1 cannabinoid receptor-interacting protein 1</fullName>
    </recommendedName>
</protein>
<dbReference type="GO" id="GO:0005886">
    <property type="term" value="C:plasma membrane"/>
    <property type="evidence" value="ECO:0007669"/>
    <property type="project" value="TreeGrafter"/>
</dbReference>